<dbReference type="Proteomes" id="UP000595897">
    <property type="component" value="Chromosome"/>
</dbReference>
<protein>
    <recommendedName>
        <fullName evidence="1">YdbS-like PH domain-containing protein</fullName>
    </recommendedName>
</protein>
<dbReference type="KEGG" id="ahb:bsdtb5_17380"/>
<dbReference type="Pfam" id="PF03703">
    <property type="entry name" value="bPH_2"/>
    <property type="match status" value="1"/>
</dbReference>
<dbReference type="RefSeq" id="WP_271715660.1">
    <property type="nucleotide sequence ID" value="NZ_AP024169.1"/>
</dbReference>
<proteinExistence type="predicted"/>
<reference evidence="2 3" key="1">
    <citation type="submission" date="2020-11" db="EMBL/GenBank/DDBJ databases">
        <title>Draft genome sequencing of a Lachnospiraceae strain isolated from anoxic soil subjected to BSD treatment.</title>
        <authorList>
            <person name="Uek A."/>
            <person name="Tonouchi A."/>
        </authorList>
    </citation>
    <scope>NUCLEOTIDE SEQUENCE [LARGE SCALE GENOMIC DNA]</scope>
    <source>
        <strain evidence="2 3">TB5</strain>
    </source>
</reference>
<evidence type="ECO:0000313" key="2">
    <source>
        <dbReference type="EMBL" id="BCN30443.1"/>
    </source>
</evidence>
<dbReference type="AlphaFoldDB" id="A0A7R7IDW4"/>
<evidence type="ECO:0000313" key="3">
    <source>
        <dbReference type="Proteomes" id="UP000595897"/>
    </source>
</evidence>
<gene>
    <name evidence="2" type="ORF">bsdtb5_17380</name>
</gene>
<dbReference type="EMBL" id="AP024169">
    <property type="protein sequence ID" value="BCN30443.1"/>
    <property type="molecule type" value="Genomic_DNA"/>
</dbReference>
<dbReference type="InterPro" id="IPR005182">
    <property type="entry name" value="YdbS-like_PH"/>
</dbReference>
<evidence type="ECO:0000259" key="1">
    <source>
        <dbReference type="Pfam" id="PF03703"/>
    </source>
</evidence>
<keyword evidence="3" id="KW-1185">Reference proteome</keyword>
<sequence>MQYVERKRTKFLGLPLSFTKYTINDDKLTITSGFLSITEDDAFMYKIQDVRLTRSLLERISGIGTIICFTGDTTHPELKLLHIKHSSEIKEFIMNASEESRRKRRTMHNLDIDVQESEINDLDV</sequence>
<feature type="domain" description="YdbS-like PH" evidence="1">
    <location>
        <begin position="18"/>
        <end position="93"/>
    </location>
</feature>
<name>A0A7R7IDW4_9FIRM</name>
<organism evidence="2 3">
    <name type="scientific">Anaeromicropila herbilytica</name>
    <dbReference type="NCBI Taxonomy" id="2785025"/>
    <lineage>
        <taxon>Bacteria</taxon>
        <taxon>Bacillati</taxon>
        <taxon>Bacillota</taxon>
        <taxon>Clostridia</taxon>
        <taxon>Lachnospirales</taxon>
        <taxon>Lachnospiraceae</taxon>
        <taxon>Anaeromicropila</taxon>
    </lineage>
</organism>
<accession>A0A7R7IDW4</accession>